<evidence type="ECO:0000313" key="2">
    <source>
        <dbReference type="Proteomes" id="UP000317636"/>
    </source>
</evidence>
<organism evidence="1 2">
    <name type="scientific">Bacillus dicomae</name>
    <dbReference type="NCBI Taxonomy" id="3088378"/>
    <lineage>
        <taxon>Bacteria</taxon>
        <taxon>Bacillati</taxon>
        <taxon>Bacillota</taxon>
        <taxon>Bacilli</taxon>
        <taxon>Bacillales</taxon>
        <taxon>Bacillaceae</taxon>
        <taxon>Bacillus</taxon>
        <taxon>Bacillus cereus group</taxon>
    </lineage>
</organism>
<proteinExistence type="predicted"/>
<protein>
    <submittedName>
        <fullName evidence="1">DUF4288 domain-containing protein</fullName>
    </submittedName>
</protein>
<dbReference type="Proteomes" id="UP000317636">
    <property type="component" value="Unassembled WGS sequence"/>
</dbReference>
<name>A0AC61T867_9BACI</name>
<gene>
    <name evidence="1" type="ORF">FJ659_10240</name>
</gene>
<keyword evidence="2" id="KW-1185">Reference proteome</keyword>
<reference evidence="1" key="1">
    <citation type="submission" date="2019-06" db="EMBL/GenBank/DDBJ databases">
        <title>Draft genome sequence of Bacillus sp. strain MHSD28.</title>
        <authorList>
            <person name="Makuwa S.C."/>
            <person name="Serepa-Dlamini M.H."/>
        </authorList>
    </citation>
    <scope>NUCLEOTIDE SEQUENCE</scope>
    <source>
        <strain evidence="1">MHSD28</strain>
    </source>
</reference>
<comment type="caution">
    <text evidence="1">The sequence shown here is derived from an EMBL/GenBank/DDBJ whole genome shotgun (WGS) entry which is preliminary data.</text>
</comment>
<evidence type="ECO:0000313" key="1">
    <source>
        <dbReference type="EMBL" id="TPV44885.1"/>
    </source>
</evidence>
<accession>A0AC61T867</accession>
<dbReference type="EMBL" id="VHIV01000002">
    <property type="protein sequence ID" value="TPV44885.1"/>
    <property type="molecule type" value="Genomic_DNA"/>
</dbReference>
<sequence length="127" mass="15009">MYAVKLLFESVHSGEPDPTKMDEHYEENHDTLFEESIILVKANSIEEAHELGEKIAIHSEESYDNMYGEQVTWTFRKVLHVFELDDTPFETGKELYARFLHVKKNETVDTIVQTYYPEYKKSSQRML</sequence>